<reference evidence="2 3" key="1">
    <citation type="journal article" date="2016" name="PLoS ONE">
        <title>Complete Genome Sequence and Comparative Genomics of a Novel Myxobacterium Myxococcus hansupus.</title>
        <authorList>
            <person name="Sharma G."/>
            <person name="Narwani T."/>
            <person name="Subramanian S."/>
        </authorList>
    </citation>
    <scope>NUCLEOTIDE SEQUENCE [LARGE SCALE GENOMIC DNA]</scope>
    <source>
        <strain evidence="3">mixupus</strain>
    </source>
</reference>
<gene>
    <name evidence="2" type="ORF">A176_002663</name>
</gene>
<evidence type="ECO:0000313" key="2">
    <source>
        <dbReference type="EMBL" id="AKQ65751.1"/>
    </source>
</evidence>
<evidence type="ECO:0000313" key="3">
    <source>
        <dbReference type="Proteomes" id="UP000009026"/>
    </source>
</evidence>
<feature type="region of interest" description="Disordered" evidence="1">
    <location>
        <begin position="30"/>
        <end position="54"/>
    </location>
</feature>
<dbReference type="KEGG" id="mym:A176_002663"/>
<dbReference type="EMBL" id="CP012109">
    <property type="protein sequence ID" value="AKQ65751.1"/>
    <property type="molecule type" value="Genomic_DNA"/>
</dbReference>
<keyword evidence="3" id="KW-1185">Reference proteome</keyword>
<proteinExistence type="predicted"/>
<dbReference type="AlphaFoldDB" id="A0A0H4WQE6"/>
<organism evidence="2 3">
    <name type="scientific">Pseudomyxococcus hansupus</name>
    <dbReference type="NCBI Taxonomy" id="1297742"/>
    <lineage>
        <taxon>Bacteria</taxon>
        <taxon>Pseudomonadati</taxon>
        <taxon>Myxococcota</taxon>
        <taxon>Myxococcia</taxon>
        <taxon>Myxococcales</taxon>
        <taxon>Cystobacterineae</taxon>
        <taxon>Myxococcaceae</taxon>
        <taxon>Pseudomyxococcus</taxon>
    </lineage>
</organism>
<evidence type="ECO:0000256" key="1">
    <source>
        <dbReference type="SAM" id="MobiDB-lite"/>
    </source>
</evidence>
<name>A0A0H4WQE6_9BACT</name>
<sequence length="54" mass="6162">MPRECFFRDAAWVPGCRACEERNSWPTEAAGHSRFHEANQRTGAQHQGNPRLHG</sequence>
<dbReference type="Proteomes" id="UP000009026">
    <property type="component" value="Chromosome"/>
</dbReference>
<accession>A0A0H4WQE6</accession>
<dbReference type="PATRIC" id="fig|1297742.4.peg.2688"/>
<protein>
    <submittedName>
        <fullName evidence="2">Uncharacterized protein</fullName>
    </submittedName>
</protein>
<dbReference type="STRING" id="1297742.A176_002663"/>